<organism evidence="1 2">
    <name type="scientific">Fusarium zealandicum</name>
    <dbReference type="NCBI Taxonomy" id="1053134"/>
    <lineage>
        <taxon>Eukaryota</taxon>
        <taxon>Fungi</taxon>
        <taxon>Dikarya</taxon>
        <taxon>Ascomycota</taxon>
        <taxon>Pezizomycotina</taxon>
        <taxon>Sordariomycetes</taxon>
        <taxon>Hypocreomycetidae</taxon>
        <taxon>Hypocreales</taxon>
        <taxon>Nectriaceae</taxon>
        <taxon>Fusarium</taxon>
        <taxon>Fusarium staphyleae species complex</taxon>
    </lineage>
</organism>
<accession>A0A8H4ULP9</accession>
<evidence type="ECO:0000313" key="1">
    <source>
        <dbReference type="EMBL" id="KAF4979233.1"/>
    </source>
</evidence>
<sequence>MYSPPRFRLRLSSLSDYTSTFTTSTIDYKAMNVGPENVLLGSVILFYAHDQSGRDDGAPPKLERRGIVIRDLRSTGFPEAWDEKASSWREAGIKVIKLRHLRFSSIWDEEDAIEHHQHMVATALKRDLLLKSMPSCLDITIQFGTSTSDDMDFDTYQMDDIEVNTIHEQPSSMIRMDPTPDMAEELLQRHYGEMEYKYMMIAYCGWEIVEQVPSTFAVGASPPIEDYPHIICDPRTLDVKRDTVVEGPPAGSGPFDKQYLRFHSQQQWFCMSRQWPFELLVRRVASSGQIFESTANATVPMVILNTSGDASAVAENRVTMRFVIWHPKVPTHIQASKKASRRE</sequence>
<reference evidence="1" key="1">
    <citation type="journal article" date="2020" name="BMC Genomics">
        <title>Correction to: Identification and distribution of gene clusters required for synthesis of sphingolipid metabolism inhibitors in diverse species of the filamentous fungus Fusarium.</title>
        <authorList>
            <person name="Kim H.S."/>
            <person name="Lohmar J.M."/>
            <person name="Busman M."/>
            <person name="Brown D.W."/>
            <person name="Naumann T.A."/>
            <person name="Divon H.H."/>
            <person name="Lysoe E."/>
            <person name="Uhlig S."/>
            <person name="Proctor R.H."/>
        </authorList>
    </citation>
    <scope>NUCLEOTIDE SEQUENCE</scope>
    <source>
        <strain evidence="1">NRRL 22465</strain>
    </source>
</reference>
<gene>
    <name evidence="1" type="ORF">FZEAL_4516</name>
</gene>
<comment type="caution">
    <text evidence="1">The sequence shown here is derived from an EMBL/GenBank/DDBJ whole genome shotgun (WGS) entry which is preliminary data.</text>
</comment>
<dbReference type="OrthoDB" id="5025817at2759"/>
<evidence type="ECO:0000313" key="2">
    <source>
        <dbReference type="Proteomes" id="UP000635477"/>
    </source>
</evidence>
<reference evidence="1" key="2">
    <citation type="submission" date="2020-05" db="EMBL/GenBank/DDBJ databases">
        <authorList>
            <person name="Kim H.-S."/>
            <person name="Proctor R.H."/>
            <person name="Brown D.W."/>
        </authorList>
    </citation>
    <scope>NUCLEOTIDE SEQUENCE</scope>
    <source>
        <strain evidence="1">NRRL 22465</strain>
    </source>
</reference>
<dbReference type="EMBL" id="JABEYC010000312">
    <property type="protein sequence ID" value="KAF4979233.1"/>
    <property type="molecule type" value="Genomic_DNA"/>
</dbReference>
<dbReference type="AlphaFoldDB" id="A0A8H4ULP9"/>
<name>A0A8H4ULP9_9HYPO</name>
<protein>
    <submittedName>
        <fullName evidence="1">Uncharacterized protein</fullName>
    </submittedName>
</protein>
<dbReference type="Proteomes" id="UP000635477">
    <property type="component" value="Unassembled WGS sequence"/>
</dbReference>
<proteinExistence type="predicted"/>
<keyword evidence="2" id="KW-1185">Reference proteome</keyword>